<dbReference type="EMBL" id="JAYMRV010000005">
    <property type="protein sequence ID" value="MEM5423012.1"/>
    <property type="molecule type" value="Genomic_DNA"/>
</dbReference>
<proteinExistence type="predicted"/>
<dbReference type="RefSeq" id="WP_342947822.1">
    <property type="nucleotide sequence ID" value="NZ_JAYMRV010000005.1"/>
</dbReference>
<dbReference type="Proteomes" id="UP001489897">
    <property type="component" value="Unassembled WGS sequence"/>
</dbReference>
<organism evidence="1 2">
    <name type="scientific">Paraburkholderia ferrariae</name>
    <dbReference type="NCBI Taxonomy" id="386056"/>
    <lineage>
        <taxon>Bacteria</taxon>
        <taxon>Pseudomonadati</taxon>
        <taxon>Pseudomonadota</taxon>
        <taxon>Betaproteobacteria</taxon>
        <taxon>Burkholderiales</taxon>
        <taxon>Burkholderiaceae</taxon>
        <taxon>Paraburkholderia</taxon>
    </lineage>
</organism>
<evidence type="ECO:0000313" key="2">
    <source>
        <dbReference type="Proteomes" id="UP001489897"/>
    </source>
</evidence>
<accession>A0ABU9RSF7</accession>
<gene>
    <name evidence="1" type="ORF">VSR73_18285</name>
</gene>
<name>A0ABU9RSF7_9BURK</name>
<protein>
    <submittedName>
        <fullName evidence="1">Uncharacterized protein</fullName>
    </submittedName>
</protein>
<reference evidence="1 2" key="1">
    <citation type="submission" date="2024-01" db="EMBL/GenBank/DDBJ databases">
        <title>The diversity of rhizobia nodulating Mimosa spp. in eleven states of Brazil covering several biomes is determined by host plant, location, and edaphic factors.</title>
        <authorList>
            <person name="Rouws L."/>
            <person name="Barauna A."/>
            <person name="Beukes C."/>
            <person name="De Faria S.M."/>
            <person name="Gross E."/>
            <person name="Dos Reis Junior F.B."/>
            <person name="Simon M."/>
            <person name="Maluk M."/>
            <person name="Odee D.W."/>
            <person name="Kenicer G."/>
            <person name="Young J.P.W."/>
            <person name="Reis V.M."/>
            <person name="Zilli J."/>
            <person name="James E.K."/>
        </authorList>
    </citation>
    <scope>NUCLEOTIDE SEQUENCE [LARGE SCALE GENOMIC DNA]</scope>
    <source>
        <strain evidence="1 2">JPY167</strain>
    </source>
</reference>
<keyword evidence="2" id="KW-1185">Reference proteome</keyword>
<comment type="caution">
    <text evidence="1">The sequence shown here is derived from an EMBL/GenBank/DDBJ whole genome shotgun (WGS) entry which is preliminary data.</text>
</comment>
<evidence type="ECO:0000313" key="1">
    <source>
        <dbReference type="EMBL" id="MEM5423012.1"/>
    </source>
</evidence>
<sequence>MMFDETPRCQRVRDLGFAEHRCGVEMTHGLHDEPCVFNGAEDGLRCRRCLIGCVDKRDSWIASYVRMRLRMMAGDIFSVSRHTADFTARALQDRFFSDTDVVLKRVLDLAALRYLRDGSTTITQEDVADVLRLLLMEGRRQ</sequence>